<organism evidence="2 3">
    <name type="scientific">Leptospira paudalimensis</name>
    <dbReference type="NCBI Taxonomy" id="2950024"/>
    <lineage>
        <taxon>Bacteria</taxon>
        <taxon>Pseudomonadati</taxon>
        <taxon>Spirochaetota</taxon>
        <taxon>Spirochaetia</taxon>
        <taxon>Leptospirales</taxon>
        <taxon>Leptospiraceae</taxon>
        <taxon>Leptospira</taxon>
    </lineage>
</organism>
<protein>
    <submittedName>
        <fullName evidence="2">Uncharacterized protein</fullName>
    </submittedName>
</protein>
<keyword evidence="1" id="KW-0812">Transmembrane</keyword>
<feature type="transmembrane region" description="Helical" evidence="1">
    <location>
        <begin position="69"/>
        <end position="95"/>
    </location>
</feature>
<dbReference type="RefSeq" id="WP_265357517.1">
    <property type="nucleotide sequence ID" value="NZ_JAMQPR010000001.1"/>
</dbReference>
<sequence length="254" mass="29785">MNILDEIKNSINSVIAERSVSPLFGTFLISWLSWNWKIIYALFGTGKYLDFEDRLEFIETYYSDNSYLFVYPIISTILLLILYPLLSITAYWIWLHFDILKKKIRNNAERSELLTLDESIKIRIELQKSKELTANLVIEKDREIDQLKKQLEIQISENIKISQIKEEKEKKANSKEKASISEKIKSNKKLTDALNGIFECYKKGIPYKELKSNISDNSLAFFTANRVISELNGDIHLLYLGEELYKDYLNNLFE</sequence>
<dbReference type="EMBL" id="JAMQPR010000001">
    <property type="protein sequence ID" value="MCW7503556.1"/>
    <property type="molecule type" value="Genomic_DNA"/>
</dbReference>
<keyword evidence="3" id="KW-1185">Reference proteome</keyword>
<dbReference type="Proteomes" id="UP001208794">
    <property type="component" value="Unassembled WGS sequence"/>
</dbReference>
<accession>A0ABT3M598</accession>
<keyword evidence="1" id="KW-1133">Transmembrane helix</keyword>
<keyword evidence="1" id="KW-0472">Membrane</keyword>
<comment type="caution">
    <text evidence="2">The sequence shown here is derived from an EMBL/GenBank/DDBJ whole genome shotgun (WGS) entry which is preliminary data.</text>
</comment>
<feature type="transmembrane region" description="Helical" evidence="1">
    <location>
        <begin position="20"/>
        <end position="43"/>
    </location>
</feature>
<proteinExistence type="predicted"/>
<name>A0ABT3M598_9LEPT</name>
<reference evidence="2 3" key="1">
    <citation type="submission" date="2022-06" db="EMBL/GenBank/DDBJ databases">
        <title>Leptospira isolates from biofilms formed at urban environments.</title>
        <authorList>
            <person name="Ribeiro P.S."/>
            <person name="Sousa T."/>
            <person name="Carvalho N."/>
            <person name="Aburjaile F."/>
            <person name="Neves F."/>
            <person name="Oliveira D."/>
            <person name="Blanco L."/>
            <person name="Lima J."/>
            <person name="Costa F."/>
            <person name="Brenig B."/>
            <person name="Soares S."/>
            <person name="Ramos R."/>
            <person name="Goes-Neto A."/>
            <person name="Matiuzzi M."/>
            <person name="Azevedo V."/>
            <person name="Ristow P."/>
        </authorList>
    </citation>
    <scope>NUCLEOTIDE SEQUENCE [LARGE SCALE GENOMIC DNA]</scope>
    <source>
        <strain evidence="2 3">VSF14</strain>
    </source>
</reference>
<gene>
    <name evidence="2" type="ORF">ND855_05420</name>
</gene>
<evidence type="ECO:0000313" key="2">
    <source>
        <dbReference type="EMBL" id="MCW7503556.1"/>
    </source>
</evidence>
<evidence type="ECO:0000256" key="1">
    <source>
        <dbReference type="SAM" id="Phobius"/>
    </source>
</evidence>
<evidence type="ECO:0000313" key="3">
    <source>
        <dbReference type="Proteomes" id="UP001208794"/>
    </source>
</evidence>